<dbReference type="SUPFAM" id="SSF56112">
    <property type="entry name" value="Protein kinase-like (PK-like)"/>
    <property type="match status" value="1"/>
</dbReference>
<dbReference type="OrthoDB" id="2801156at2759"/>
<dbReference type="InterPro" id="IPR008266">
    <property type="entry name" value="Tyr_kinase_AS"/>
</dbReference>
<dbReference type="EMBL" id="KZ857380">
    <property type="protein sequence ID" value="RDX56386.1"/>
    <property type="molecule type" value="Genomic_DNA"/>
</dbReference>
<gene>
    <name evidence="2" type="ORF">OH76DRAFT_1477001</name>
</gene>
<evidence type="ECO:0000313" key="2">
    <source>
        <dbReference type="EMBL" id="RDX56386.1"/>
    </source>
</evidence>
<accession>A0A371DV14</accession>
<evidence type="ECO:0000313" key="3">
    <source>
        <dbReference type="Proteomes" id="UP000256964"/>
    </source>
</evidence>
<proteinExistence type="predicted"/>
<dbReference type="STRING" id="139420.A0A371DV14"/>
<dbReference type="PROSITE" id="PS00109">
    <property type="entry name" value="PROTEIN_KINASE_TYR"/>
    <property type="match status" value="1"/>
</dbReference>
<dbReference type="Gene3D" id="1.10.510.10">
    <property type="entry name" value="Transferase(Phosphotransferase) domain 1"/>
    <property type="match status" value="1"/>
</dbReference>
<feature type="region of interest" description="Disordered" evidence="1">
    <location>
        <begin position="374"/>
        <end position="450"/>
    </location>
</feature>
<dbReference type="AlphaFoldDB" id="A0A371DV14"/>
<dbReference type="Proteomes" id="UP000256964">
    <property type="component" value="Unassembled WGS sequence"/>
</dbReference>
<reference evidence="2 3" key="1">
    <citation type="journal article" date="2018" name="Biotechnol. Biofuels">
        <title>Integrative visual omics of the white-rot fungus Polyporus brumalis exposes the biotechnological potential of its oxidative enzymes for delignifying raw plant biomass.</title>
        <authorList>
            <person name="Miyauchi S."/>
            <person name="Rancon A."/>
            <person name="Drula E."/>
            <person name="Hage H."/>
            <person name="Chaduli D."/>
            <person name="Favel A."/>
            <person name="Grisel S."/>
            <person name="Henrissat B."/>
            <person name="Herpoel-Gimbert I."/>
            <person name="Ruiz-Duenas F.J."/>
            <person name="Chevret D."/>
            <person name="Hainaut M."/>
            <person name="Lin J."/>
            <person name="Wang M."/>
            <person name="Pangilinan J."/>
            <person name="Lipzen A."/>
            <person name="Lesage-Meessen L."/>
            <person name="Navarro D."/>
            <person name="Riley R."/>
            <person name="Grigoriev I.V."/>
            <person name="Zhou S."/>
            <person name="Raouche S."/>
            <person name="Rosso M.N."/>
        </authorList>
    </citation>
    <scope>NUCLEOTIDE SEQUENCE [LARGE SCALE GENOMIC DNA]</scope>
    <source>
        <strain evidence="2 3">BRFM 1820</strain>
    </source>
</reference>
<keyword evidence="3" id="KW-1185">Reference proteome</keyword>
<organism evidence="2 3">
    <name type="scientific">Lentinus brumalis</name>
    <dbReference type="NCBI Taxonomy" id="2498619"/>
    <lineage>
        <taxon>Eukaryota</taxon>
        <taxon>Fungi</taxon>
        <taxon>Dikarya</taxon>
        <taxon>Basidiomycota</taxon>
        <taxon>Agaricomycotina</taxon>
        <taxon>Agaricomycetes</taxon>
        <taxon>Polyporales</taxon>
        <taxon>Polyporaceae</taxon>
        <taxon>Lentinus</taxon>
    </lineage>
</organism>
<evidence type="ECO:0000256" key="1">
    <source>
        <dbReference type="SAM" id="MobiDB-lite"/>
    </source>
</evidence>
<dbReference type="GO" id="GO:0004672">
    <property type="term" value="F:protein kinase activity"/>
    <property type="evidence" value="ECO:0007669"/>
    <property type="project" value="InterPro"/>
</dbReference>
<sequence length="450" mass="48987">MRDRIAESRTCRRESVDDGTPVKAVYYAHCSGSADSESDAPIVIFEDSFDHRFSDENYMAKIWEAHSSCPHSGSCPAFIVRHTGAQAQVYGCVFTGRRWLFELLASTTGDPTSSANGGKQVSPAALVDAIVAGVESLGAWYRQNSSSDFDSRAEFLPSPNSFLHNGAAVPLTYLRPYGSGRRSYIAVCDIAGKQCCVFVKFTRRYGQDAHRTLAAEGLAPELLYCGTPYPNYPAVDGVKMVVSIFDGAGTHVRTCQAAADAREKVQHAVNVLHRNGFVHGDLRWRNVLVTEDGSVSVLRFDWAGCTSEARYPLELGRRVLWPKGAAPGAIIEPDHDQEWLDRMWIVDRGCAIDRDASTAMSNTSCCLSPPSIPVSHDSEHIVHPTPAPAPGDVSERAVRTTPKRRAQGDVGGAPSKRQNTHVPKSNGPAPTINPPGSRSHLLDGQRWSLQ</sequence>
<dbReference type="InterPro" id="IPR011009">
    <property type="entry name" value="Kinase-like_dom_sf"/>
</dbReference>
<name>A0A371DV14_9APHY</name>
<protein>
    <submittedName>
        <fullName evidence="2">Uncharacterized protein</fullName>
    </submittedName>
</protein>